<evidence type="ECO:0000313" key="2">
    <source>
        <dbReference type="Proteomes" id="UP000249661"/>
    </source>
</evidence>
<accession>A0ACD1HNU4</accession>
<dbReference type="Proteomes" id="UP000249661">
    <property type="component" value="Unassembled WGS sequence"/>
</dbReference>
<keyword evidence="2" id="KW-1185">Reference proteome</keyword>
<proteinExistence type="predicted"/>
<name>A0ACD1HNU4_9EURO</name>
<sequence length="1002" mass="111580">MNEEKTTDIPTEKECLQTGHRLLVNFLAGMAHEEPDKPVMRQLLPSATNAPSDRNEIILGYEDLMRLVDRVAWMLSRSLSPEDATSQTVGYLGPSDPRQLLIALAATKLDAKALLLSPRNSVSMHKVLLEESHSALLLCDKAFATAATEIRKQQDIDLLFIPDFVDLVHDSSPVESFPYVETWATSRGKPLVTLHTTGSTGNPSSVTMTHSALSSLDAQQDLSKKDAAGDKCQLEILAEAATVYMAFPLFHVAGFGLSCYLILSGCTLLFGYPRQPPSVAALKTVLKAPSVDGALLPTSIIDELSRNADLMKVVPKLRYIFGGGGTISKRAGDIVVQSTRLLNGLGSTECGSFIQYPTDPTHWAYYHFHPWNGVKWRPASDQESQGEDFELVLQRDDSCLQYQAVFQNFPHLREWRTKDVFRRHSHIPDYWEYRYRLDDLIVFSTGEKMNPLPVEAELRDIAGIKEALVVGNTRSCPAILLEMDASERDGAESDSIDRERTTIEHALESQNVKGSRDSQLHDKMVIVASPSKPFVRTGKGSVHRNKTLELYKTEIESLYGRTKSPEPEPSGLEETRLCLSSEHALAVSLVDIIGKLESWLADLDVTTNIFAAGLDSKHAQILASFVSKALADQRRGRNFPVEAVYDNPSPKQMAGYIMRQILPSEGRADDSKDFDSLLDRYEYIKTDLAERRLGLSREIYQRLLGSVTDILHCQWAVDFNRPLAYFERNIAGVKNLITFAHEARDKVHFIFLSSVATVKRWNSKTAVPETCLPSPKIAETGYGLSKVIAVRLLDQAVQAASMRVSICRLGQVAGPIQDERDGKAHAWPLRDWFPTLLSSSVALGCLPDSLGSADQIDWLPVDSVADLLCDLISLSSKQHQQKNQRGSEYFHLVNPHRVQYASLVSCLAARLRLLNPELKVVPLSEWVAALEEKGNKAECIAGVQLLGFFQGLADASYQGSVLLETTLTKKRLPRLEECSPISPRYIDMWLRQWEMVPPSRKD</sequence>
<evidence type="ECO:0000313" key="1">
    <source>
        <dbReference type="EMBL" id="RAH75503.1"/>
    </source>
</evidence>
<organism evidence="1 2">
    <name type="scientific">Aspergillus aculeatinus CBS 121060</name>
    <dbReference type="NCBI Taxonomy" id="1448322"/>
    <lineage>
        <taxon>Eukaryota</taxon>
        <taxon>Fungi</taxon>
        <taxon>Dikarya</taxon>
        <taxon>Ascomycota</taxon>
        <taxon>Pezizomycotina</taxon>
        <taxon>Eurotiomycetes</taxon>
        <taxon>Eurotiomycetidae</taxon>
        <taxon>Eurotiales</taxon>
        <taxon>Aspergillaceae</taxon>
        <taxon>Aspergillus</taxon>
        <taxon>Aspergillus subgen. Circumdati</taxon>
    </lineage>
</organism>
<gene>
    <name evidence="1" type="ORF">BO66DRAFT_310734</name>
</gene>
<dbReference type="EMBL" id="KZ824933">
    <property type="protein sequence ID" value="RAH75503.1"/>
    <property type="molecule type" value="Genomic_DNA"/>
</dbReference>
<reference evidence="1" key="1">
    <citation type="submission" date="2018-02" db="EMBL/GenBank/DDBJ databases">
        <title>The genomes of Aspergillus section Nigri reveals drivers in fungal speciation.</title>
        <authorList>
            <consortium name="DOE Joint Genome Institute"/>
            <person name="Vesth T.C."/>
            <person name="Nybo J."/>
            <person name="Theobald S."/>
            <person name="Brandl J."/>
            <person name="Frisvad J.C."/>
            <person name="Nielsen K.F."/>
            <person name="Lyhne E.K."/>
            <person name="Kogle M.E."/>
            <person name="Kuo A."/>
            <person name="Riley R."/>
            <person name="Clum A."/>
            <person name="Nolan M."/>
            <person name="Lipzen A."/>
            <person name="Salamov A."/>
            <person name="Henrissat B."/>
            <person name="Wiebenga A."/>
            <person name="De vries R.P."/>
            <person name="Grigoriev I.V."/>
            <person name="Mortensen U.H."/>
            <person name="Andersen M.R."/>
            <person name="Baker S.E."/>
        </authorList>
    </citation>
    <scope>NUCLEOTIDE SEQUENCE</scope>
    <source>
        <strain evidence="1">CBS 121060</strain>
    </source>
</reference>
<protein>
    <submittedName>
        <fullName evidence="1">NRPS-like enzyme</fullName>
    </submittedName>
</protein>